<keyword evidence="3" id="KW-1185">Reference proteome</keyword>
<dbReference type="eggNOG" id="ENOG5030161">
    <property type="taxonomic scope" value="Bacteria"/>
</dbReference>
<dbReference type="STRING" id="273121.WS0863"/>
<keyword evidence="1" id="KW-0812">Transmembrane</keyword>
<reference evidence="2 3" key="1">
    <citation type="journal article" date="2003" name="Proc. Natl. Acad. Sci. U.S.A.">
        <title>Complete genome sequence and analysis of Wolinella succinogenes.</title>
        <authorList>
            <person name="Baar C."/>
            <person name="Eppinger M."/>
            <person name="Raddatz G."/>
            <person name="Simon JM."/>
            <person name="Lanz C."/>
            <person name="Klimmek O."/>
            <person name="Nandakumar R."/>
            <person name="Gross R."/>
            <person name="Rosinus A."/>
            <person name="Keller H."/>
            <person name="Jagtap P."/>
            <person name="Linke B."/>
            <person name="Meyer F."/>
            <person name="Lederer H."/>
            <person name="Schuster S.C."/>
        </authorList>
    </citation>
    <scope>NUCLEOTIDE SEQUENCE [LARGE SCALE GENOMIC DNA]</scope>
    <source>
        <strain evidence="3">ATCC 29543 / DSM 1740 / CCUG 13145 / JCM 31913 / LMG 7466 / NCTC 11488 / FDC 602W</strain>
    </source>
</reference>
<feature type="transmembrane region" description="Helical" evidence="1">
    <location>
        <begin position="42"/>
        <end position="60"/>
    </location>
</feature>
<dbReference type="HOGENOM" id="CLU_2060531_0_0_7"/>
<name>Q7MS20_WOLSU</name>
<feature type="transmembrane region" description="Helical" evidence="1">
    <location>
        <begin position="72"/>
        <end position="89"/>
    </location>
</feature>
<dbReference type="EMBL" id="BX571659">
    <property type="protein sequence ID" value="CAE09972.1"/>
    <property type="molecule type" value="Genomic_DNA"/>
</dbReference>
<dbReference type="AlphaFoldDB" id="Q7MS20"/>
<evidence type="ECO:0000313" key="3">
    <source>
        <dbReference type="Proteomes" id="UP000000422"/>
    </source>
</evidence>
<gene>
    <name evidence="2" type="ordered locus">WS0863</name>
</gene>
<sequence>MRFLYFQKILQLTFAYGWMGLLYGSLLGLWPNELGYTPPKAFSIAILLASTFFLIGWSFFWEMRRHTPNRKYWTIVFLAFLGLGVTSHHPLLSPLFFLLILGAIAYPCKDCIAYTRIPK</sequence>
<dbReference type="Proteomes" id="UP000000422">
    <property type="component" value="Chromosome"/>
</dbReference>
<keyword evidence="1" id="KW-0472">Membrane</keyword>
<accession>Q7MS20</accession>
<feature type="transmembrane region" description="Helical" evidence="1">
    <location>
        <begin position="12"/>
        <end position="30"/>
    </location>
</feature>
<protein>
    <submittedName>
        <fullName evidence="2">Uncharacterized protein</fullName>
    </submittedName>
</protein>
<organism evidence="3">
    <name type="scientific">Wolinella succinogenes (strain ATCC 29543 / DSM 1740 / CCUG 13145 / JCM 31913 / LMG 7466 / NCTC 11488 / FDC 602W)</name>
    <name type="common">Vibrio succinogenes</name>
    <dbReference type="NCBI Taxonomy" id="273121"/>
    <lineage>
        <taxon>Bacteria</taxon>
        <taxon>Pseudomonadati</taxon>
        <taxon>Campylobacterota</taxon>
        <taxon>Epsilonproteobacteria</taxon>
        <taxon>Campylobacterales</taxon>
        <taxon>Helicobacteraceae</taxon>
        <taxon>Wolinella</taxon>
    </lineage>
</organism>
<evidence type="ECO:0000313" key="2">
    <source>
        <dbReference type="EMBL" id="CAE09972.1"/>
    </source>
</evidence>
<keyword evidence="1" id="KW-1133">Transmembrane helix</keyword>
<dbReference type="KEGG" id="wsu:WS0863"/>
<evidence type="ECO:0000256" key="1">
    <source>
        <dbReference type="SAM" id="Phobius"/>
    </source>
</evidence>
<proteinExistence type="predicted"/>
<dbReference type="RefSeq" id="WP_011138769.1">
    <property type="nucleotide sequence ID" value="NC_005090.1"/>
</dbReference>